<name>A0AAD5XMX1_9FUNG</name>
<dbReference type="Proteomes" id="UP001212152">
    <property type="component" value="Unassembled WGS sequence"/>
</dbReference>
<dbReference type="EMBL" id="JADGJQ010000065">
    <property type="protein sequence ID" value="KAJ3174448.1"/>
    <property type="molecule type" value="Genomic_DNA"/>
</dbReference>
<evidence type="ECO:0000313" key="1">
    <source>
        <dbReference type="EMBL" id="KAJ3174448.1"/>
    </source>
</evidence>
<keyword evidence="2" id="KW-1185">Reference proteome</keyword>
<dbReference type="AlphaFoldDB" id="A0AAD5XMX1"/>
<gene>
    <name evidence="1" type="ORF">HDU87_007140</name>
</gene>
<protein>
    <submittedName>
        <fullName evidence="1">Uncharacterized protein</fullName>
    </submittedName>
</protein>
<reference evidence="1" key="1">
    <citation type="submission" date="2020-05" db="EMBL/GenBank/DDBJ databases">
        <title>Phylogenomic resolution of chytrid fungi.</title>
        <authorList>
            <person name="Stajich J.E."/>
            <person name="Amses K."/>
            <person name="Simmons R."/>
            <person name="Seto K."/>
            <person name="Myers J."/>
            <person name="Bonds A."/>
            <person name="Quandt C.A."/>
            <person name="Barry K."/>
            <person name="Liu P."/>
            <person name="Grigoriev I."/>
            <person name="Longcore J.E."/>
            <person name="James T.Y."/>
        </authorList>
    </citation>
    <scope>NUCLEOTIDE SEQUENCE</scope>
    <source>
        <strain evidence="1">JEL0379</strain>
    </source>
</reference>
<comment type="caution">
    <text evidence="1">The sequence shown here is derived from an EMBL/GenBank/DDBJ whole genome shotgun (WGS) entry which is preliminary data.</text>
</comment>
<accession>A0AAD5XMX1</accession>
<organism evidence="1 2">
    <name type="scientific">Geranomyces variabilis</name>
    <dbReference type="NCBI Taxonomy" id="109894"/>
    <lineage>
        <taxon>Eukaryota</taxon>
        <taxon>Fungi</taxon>
        <taxon>Fungi incertae sedis</taxon>
        <taxon>Chytridiomycota</taxon>
        <taxon>Chytridiomycota incertae sedis</taxon>
        <taxon>Chytridiomycetes</taxon>
        <taxon>Spizellomycetales</taxon>
        <taxon>Powellomycetaceae</taxon>
        <taxon>Geranomyces</taxon>
    </lineage>
</organism>
<evidence type="ECO:0000313" key="2">
    <source>
        <dbReference type="Proteomes" id="UP001212152"/>
    </source>
</evidence>
<sequence length="50" mass="5780">MWSADETALLVALYRTDPEHAVDRFLALTGPLSQDKVREKIKRLKKQKIV</sequence>
<proteinExistence type="predicted"/>